<feature type="compositionally biased region" description="Acidic residues" evidence="1">
    <location>
        <begin position="90"/>
        <end position="101"/>
    </location>
</feature>
<feature type="compositionally biased region" description="Low complexity" evidence="1">
    <location>
        <begin position="73"/>
        <end position="89"/>
    </location>
</feature>
<reference evidence="2 3" key="1">
    <citation type="submission" date="2019-11" db="EMBL/GenBank/DDBJ databases">
        <authorList>
            <person name="Ren C."/>
            <person name="Wang H."/>
            <person name="Xu Y."/>
        </authorList>
    </citation>
    <scope>NUCLEOTIDE SEQUENCE [LARGE SCALE GENOMIC DNA]</scope>
    <source>
        <strain evidence="2 3">LBM 19010</strain>
    </source>
</reference>
<dbReference type="KEGG" id="clf:GJQ69_06875"/>
<evidence type="ECO:0000256" key="1">
    <source>
        <dbReference type="SAM" id="MobiDB-lite"/>
    </source>
</evidence>
<organism evidence="2 3">
    <name type="scientific">Caproicibacterium lactatifermentans</name>
    <dbReference type="NCBI Taxonomy" id="2666138"/>
    <lineage>
        <taxon>Bacteria</taxon>
        <taxon>Bacillati</taxon>
        <taxon>Bacillota</taxon>
        <taxon>Clostridia</taxon>
        <taxon>Eubacteriales</taxon>
        <taxon>Oscillospiraceae</taxon>
        <taxon>Caproicibacterium</taxon>
    </lineage>
</organism>
<feature type="region of interest" description="Disordered" evidence="1">
    <location>
        <begin position="67"/>
        <end position="145"/>
    </location>
</feature>
<name>A0A859DW58_9FIRM</name>
<gene>
    <name evidence="2" type="ORF">GJQ69_06875</name>
</gene>
<accession>A0A859DW58</accession>
<protein>
    <submittedName>
        <fullName evidence="2">Uncharacterized protein</fullName>
    </submittedName>
</protein>
<evidence type="ECO:0000313" key="3">
    <source>
        <dbReference type="Proteomes" id="UP000501316"/>
    </source>
</evidence>
<sequence>MGITYGCAAFADDLQMVFSPVRVPEEKEKADIATSKVNAIVQAHSEGIISTQIALKELSELSDEDIKDADNMPDIGDIPTDTPTDIPENTPDEEFADDADFDENKHPRREDGKFGAKGESPDGKLPKSPNEQLTNEENSGKLKSYQKISAIGKNTFLKGFSKRNLNRHWDGDSKHHGHKDMYPEMTKEQYAKRALDLVQSETNEHILGYATKAGAVARYDVRTNDFAKGDPNGGIATMFKPTLGKKYFDKWKKREGI</sequence>
<dbReference type="AlphaFoldDB" id="A0A859DW58"/>
<feature type="compositionally biased region" description="Basic and acidic residues" evidence="1">
    <location>
        <begin position="102"/>
        <end position="125"/>
    </location>
</feature>
<dbReference type="EMBL" id="CP046051">
    <property type="protein sequence ID" value="QKN24231.1"/>
    <property type="molecule type" value="Genomic_DNA"/>
</dbReference>
<evidence type="ECO:0000313" key="2">
    <source>
        <dbReference type="EMBL" id="QKN24231.1"/>
    </source>
</evidence>
<dbReference type="RefSeq" id="WP_157658903.1">
    <property type="nucleotide sequence ID" value="NZ_CP046051.1"/>
</dbReference>
<dbReference type="Proteomes" id="UP000501316">
    <property type="component" value="Chromosome"/>
</dbReference>
<proteinExistence type="predicted"/>